<protein>
    <recommendedName>
        <fullName evidence="3">RapA2 cadherin-like domain-containing protein</fullName>
    </recommendedName>
</protein>
<dbReference type="Pfam" id="PF17963">
    <property type="entry name" value="Big_9"/>
    <property type="match status" value="1"/>
</dbReference>
<keyword evidence="2" id="KW-1185">Reference proteome</keyword>
<accession>A0ABQ9NGX5</accession>
<reference evidence="1" key="1">
    <citation type="submission" date="2022-10" db="EMBL/GenBank/DDBJ databases">
        <title>Culturing micro-colonial fungi from biological soil crusts in the Mojave desert and describing Neophaeococcomyces mojavensis, and introducing the new genera and species Taxawa tesnikishii.</title>
        <authorList>
            <person name="Kurbessoian T."/>
            <person name="Stajich J.E."/>
        </authorList>
    </citation>
    <scope>NUCLEOTIDE SEQUENCE</scope>
    <source>
        <strain evidence="1">TK_1</strain>
    </source>
</reference>
<feature type="non-terminal residue" evidence="1">
    <location>
        <position position="83"/>
    </location>
</feature>
<evidence type="ECO:0000313" key="1">
    <source>
        <dbReference type="EMBL" id="KAJ9634391.1"/>
    </source>
</evidence>
<dbReference type="Gene3D" id="2.60.40.10">
    <property type="entry name" value="Immunoglobulins"/>
    <property type="match status" value="1"/>
</dbReference>
<proteinExistence type="predicted"/>
<name>A0ABQ9NGX5_9PEZI</name>
<dbReference type="EMBL" id="JAPDRL010001172">
    <property type="protein sequence ID" value="KAJ9634391.1"/>
    <property type="molecule type" value="Genomic_DNA"/>
</dbReference>
<dbReference type="NCBIfam" id="TIGR01965">
    <property type="entry name" value="VCBS_repeat"/>
    <property type="match status" value="1"/>
</dbReference>
<evidence type="ECO:0000313" key="2">
    <source>
        <dbReference type="Proteomes" id="UP001172684"/>
    </source>
</evidence>
<feature type="non-terminal residue" evidence="1">
    <location>
        <position position="1"/>
    </location>
</feature>
<gene>
    <name evidence="1" type="ORF">H2201_009365</name>
</gene>
<evidence type="ECO:0008006" key="3">
    <source>
        <dbReference type="Google" id="ProtNLM"/>
    </source>
</evidence>
<organism evidence="1 2">
    <name type="scientific">Coniosporium apollinis</name>
    <dbReference type="NCBI Taxonomy" id="61459"/>
    <lineage>
        <taxon>Eukaryota</taxon>
        <taxon>Fungi</taxon>
        <taxon>Dikarya</taxon>
        <taxon>Ascomycota</taxon>
        <taxon>Pezizomycotina</taxon>
        <taxon>Dothideomycetes</taxon>
        <taxon>Dothideomycetes incertae sedis</taxon>
        <taxon>Coniosporium</taxon>
    </lineage>
</organism>
<dbReference type="Proteomes" id="UP001172684">
    <property type="component" value="Unassembled WGS sequence"/>
</dbReference>
<dbReference type="InterPro" id="IPR013783">
    <property type="entry name" value="Ig-like_fold"/>
</dbReference>
<comment type="caution">
    <text evidence="1">The sequence shown here is derived from an EMBL/GenBank/DDBJ whole genome shotgun (WGS) entry which is preliminary data.</text>
</comment>
<sequence>TDVDTNDTHTWSVSNNGTGTYGTFTVDSSGKWTYTLNNNAANVQGLKEGQQVTDTINVTVDDGHGGKATLPVTVTITGTNDVP</sequence>
<dbReference type="InterPro" id="IPR010221">
    <property type="entry name" value="VCBS_dom"/>
</dbReference>